<dbReference type="AlphaFoldDB" id="A0AAV4PJB5"/>
<keyword evidence="3" id="KW-1185">Reference proteome</keyword>
<accession>A0AAV4PJB5</accession>
<evidence type="ECO:0000256" key="1">
    <source>
        <dbReference type="SAM" id="MobiDB-lite"/>
    </source>
</evidence>
<organism evidence="2 3">
    <name type="scientific">Caerostris extrusa</name>
    <name type="common">Bark spider</name>
    <name type="synonym">Caerostris bankana</name>
    <dbReference type="NCBI Taxonomy" id="172846"/>
    <lineage>
        <taxon>Eukaryota</taxon>
        <taxon>Metazoa</taxon>
        <taxon>Ecdysozoa</taxon>
        <taxon>Arthropoda</taxon>
        <taxon>Chelicerata</taxon>
        <taxon>Arachnida</taxon>
        <taxon>Araneae</taxon>
        <taxon>Araneomorphae</taxon>
        <taxon>Entelegynae</taxon>
        <taxon>Araneoidea</taxon>
        <taxon>Araneidae</taxon>
        <taxon>Caerostris</taxon>
    </lineage>
</organism>
<dbReference type="Proteomes" id="UP001054945">
    <property type="component" value="Unassembled WGS sequence"/>
</dbReference>
<comment type="caution">
    <text evidence="2">The sequence shown here is derived from an EMBL/GenBank/DDBJ whole genome shotgun (WGS) entry which is preliminary data.</text>
</comment>
<feature type="region of interest" description="Disordered" evidence="1">
    <location>
        <begin position="52"/>
        <end position="86"/>
    </location>
</feature>
<sequence>MIFETKGDYSTEYSSNVNNHSLKKLELKYFMNLLHGIEICLQTDGFAPPWGCCATDDDDDDDDDSSPESAEVRRGDERTSSVAKAC</sequence>
<dbReference type="EMBL" id="BPLR01004649">
    <property type="protein sequence ID" value="GIX96428.1"/>
    <property type="molecule type" value="Genomic_DNA"/>
</dbReference>
<name>A0AAV4PJB5_CAEEX</name>
<proteinExistence type="predicted"/>
<feature type="compositionally biased region" description="Basic and acidic residues" evidence="1">
    <location>
        <begin position="70"/>
        <end position="79"/>
    </location>
</feature>
<evidence type="ECO:0000313" key="2">
    <source>
        <dbReference type="EMBL" id="GIX96428.1"/>
    </source>
</evidence>
<evidence type="ECO:0000313" key="3">
    <source>
        <dbReference type="Proteomes" id="UP001054945"/>
    </source>
</evidence>
<protein>
    <submittedName>
        <fullName evidence="2">Uncharacterized protein</fullName>
    </submittedName>
</protein>
<reference evidence="2 3" key="1">
    <citation type="submission" date="2021-06" db="EMBL/GenBank/DDBJ databases">
        <title>Caerostris extrusa draft genome.</title>
        <authorList>
            <person name="Kono N."/>
            <person name="Arakawa K."/>
        </authorList>
    </citation>
    <scope>NUCLEOTIDE SEQUENCE [LARGE SCALE GENOMIC DNA]</scope>
</reference>
<gene>
    <name evidence="2" type="ORF">CEXT_317401</name>
</gene>
<feature type="compositionally biased region" description="Acidic residues" evidence="1">
    <location>
        <begin position="55"/>
        <end position="66"/>
    </location>
</feature>